<evidence type="ECO:0000313" key="3">
    <source>
        <dbReference type="Proteomes" id="UP001054945"/>
    </source>
</evidence>
<evidence type="ECO:0000256" key="1">
    <source>
        <dbReference type="SAM" id="MobiDB-lite"/>
    </source>
</evidence>
<reference evidence="2 3" key="1">
    <citation type="submission" date="2021-06" db="EMBL/GenBank/DDBJ databases">
        <title>Caerostris extrusa draft genome.</title>
        <authorList>
            <person name="Kono N."/>
            <person name="Arakawa K."/>
        </authorList>
    </citation>
    <scope>NUCLEOTIDE SEQUENCE [LARGE SCALE GENOMIC DNA]</scope>
</reference>
<accession>A0AAV4SSU2</accession>
<organism evidence="2 3">
    <name type="scientific">Caerostris extrusa</name>
    <name type="common">Bark spider</name>
    <name type="synonym">Caerostris bankana</name>
    <dbReference type="NCBI Taxonomy" id="172846"/>
    <lineage>
        <taxon>Eukaryota</taxon>
        <taxon>Metazoa</taxon>
        <taxon>Ecdysozoa</taxon>
        <taxon>Arthropoda</taxon>
        <taxon>Chelicerata</taxon>
        <taxon>Arachnida</taxon>
        <taxon>Araneae</taxon>
        <taxon>Araneomorphae</taxon>
        <taxon>Entelegynae</taxon>
        <taxon>Araneoidea</taxon>
        <taxon>Araneidae</taxon>
        <taxon>Caerostris</taxon>
    </lineage>
</organism>
<name>A0AAV4SSU2_CAEEX</name>
<dbReference type="Proteomes" id="UP001054945">
    <property type="component" value="Unassembled WGS sequence"/>
</dbReference>
<feature type="region of interest" description="Disordered" evidence="1">
    <location>
        <begin position="49"/>
        <end position="87"/>
    </location>
</feature>
<gene>
    <name evidence="2" type="ORF">CEXT_241871</name>
</gene>
<proteinExistence type="predicted"/>
<sequence length="164" mass="19346">KSRDLNKSSEHSSDIREINKKSNLLAVGPEDSFSQSRYIKITSETYAPASGRFPRRRRRSLSPQIQKRRHWIGNTNTTTQQAPPPQNKMIKKNKPANILLCWKEKMMSNSVKLNKKGQSERFHVCIRDKKEKYVRRDCHDNRKGCLITFKIKKHNQIERLHVHK</sequence>
<evidence type="ECO:0008006" key="4">
    <source>
        <dbReference type="Google" id="ProtNLM"/>
    </source>
</evidence>
<feature type="compositionally biased region" description="Basic and acidic residues" evidence="1">
    <location>
        <begin position="1"/>
        <end position="20"/>
    </location>
</feature>
<dbReference type="AlphaFoldDB" id="A0AAV4SSU2"/>
<evidence type="ECO:0000313" key="2">
    <source>
        <dbReference type="EMBL" id="GIY37493.1"/>
    </source>
</evidence>
<feature type="compositionally biased region" description="Basic residues" evidence="1">
    <location>
        <begin position="53"/>
        <end position="71"/>
    </location>
</feature>
<keyword evidence="3" id="KW-1185">Reference proteome</keyword>
<comment type="caution">
    <text evidence="2">The sequence shown here is derived from an EMBL/GenBank/DDBJ whole genome shotgun (WGS) entry which is preliminary data.</text>
</comment>
<feature type="region of interest" description="Disordered" evidence="1">
    <location>
        <begin position="1"/>
        <end position="21"/>
    </location>
</feature>
<dbReference type="EMBL" id="BPLR01010174">
    <property type="protein sequence ID" value="GIY37493.1"/>
    <property type="molecule type" value="Genomic_DNA"/>
</dbReference>
<protein>
    <recommendedName>
        <fullName evidence="4">C2H2-type domain-containing protein</fullName>
    </recommendedName>
</protein>
<feature type="non-terminal residue" evidence="2">
    <location>
        <position position="1"/>
    </location>
</feature>